<keyword evidence="2" id="KW-0812">Transmembrane</keyword>
<dbReference type="AlphaFoldDB" id="A0A1Y2CFE0"/>
<feature type="compositionally biased region" description="Polar residues" evidence="1">
    <location>
        <begin position="171"/>
        <end position="188"/>
    </location>
</feature>
<comment type="caution">
    <text evidence="3">The sequence shown here is derived from an EMBL/GenBank/DDBJ whole genome shotgun (WGS) entry which is preliminary data.</text>
</comment>
<keyword evidence="4" id="KW-1185">Reference proteome</keyword>
<reference evidence="3 4" key="1">
    <citation type="submission" date="2016-07" db="EMBL/GenBank/DDBJ databases">
        <title>Pervasive Adenine N6-methylation of Active Genes in Fungi.</title>
        <authorList>
            <consortium name="DOE Joint Genome Institute"/>
            <person name="Mondo S.J."/>
            <person name="Dannebaum R.O."/>
            <person name="Kuo R.C."/>
            <person name="Labutti K."/>
            <person name="Haridas S."/>
            <person name="Kuo A."/>
            <person name="Salamov A."/>
            <person name="Ahrendt S.R."/>
            <person name="Lipzen A."/>
            <person name="Sullivan W."/>
            <person name="Andreopoulos W.B."/>
            <person name="Clum A."/>
            <person name="Lindquist E."/>
            <person name="Daum C."/>
            <person name="Ramamoorthy G.K."/>
            <person name="Gryganskyi A."/>
            <person name="Culley D."/>
            <person name="Magnuson J.K."/>
            <person name="James T.Y."/>
            <person name="O'Malley M.A."/>
            <person name="Stajich J.E."/>
            <person name="Spatafora J.W."/>
            <person name="Visel A."/>
            <person name="Grigoriev I.V."/>
        </authorList>
    </citation>
    <scope>NUCLEOTIDE SEQUENCE [LARGE SCALE GENOMIC DNA]</scope>
    <source>
        <strain evidence="3 4">JEL800</strain>
    </source>
</reference>
<keyword evidence="2" id="KW-0472">Membrane</keyword>
<feature type="compositionally biased region" description="Polar residues" evidence="1">
    <location>
        <begin position="1"/>
        <end position="14"/>
    </location>
</feature>
<name>A0A1Y2CFE0_9FUNG</name>
<keyword evidence="2" id="KW-1133">Transmembrane helix</keyword>
<dbReference type="EMBL" id="MCGO01000019">
    <property type="protein sequence ID" value="ORY45749.1"/>
    <property type="molecule type" value="Genomic_DNA"/>
</dbReference>
<feature type="region of interest" description="Disordered" evidence="1">
    <location>
        <begin position="125"/>
        <end position="202"/>
    </location>
</feature>
<evidence type="ECO:0000313" key="4">
    <source>
        <dbReference type="Proteomes" id="UP000193642"/>
    </source>
</evidence>
<gene>
    <name evidence="3" type="ORF">BCR33DRAFT_716376</name>
</gene>
<evidence type="ECO:0000256" key="2">
    <source>
        <dbReference type="SAM" id="Phobius"/>
    </source>
</evidence>
<proteinExistence type="predicted"/>
<organism evidence="3 4">
    <name type="scientific">Rhizoclosmatium globosum</name>
    <dbReference type="NCBI Taxonomy" id="329046"/>
    <lineage>
        <taxon>Eukaryota</taxon>
        <taxon>Fungi</taxon>
        <taxon>Fungi incertae sedis</taxon>
        <taxon>Chytridiomycota</taxon>
        <taxon>Chytridiomycota incertae sedis</taxon>
        <taxon>Chytridiomycetes</taxon>
        <taxon>Chytridiales</taxon>
        <taxon>Chytriomycetaceae</taxon>
        <taxon>Rhizoclosmatium</taxon>
    </lineage>
</organism>
<feature type="region of interest" description="Disordered" evidence="1">
    <location>
        <begin position="1"/>
        <end position="20"/>
    </location>
</feature>
<sequence length="262" mass="28859">MASTNHLQPPQNNNIDEDGFSSRFDSLRTLTISTARARRTKDLSSMFVTSMDQPSVPRRTETVDLTRAVSATLPAGGSAVPPDSGSIPSTTIIYISVGASIAFIALLSAAICICRYRRRKQLEASEHDSMNLPLTPTSSTSRPSTTRTSLSQQSRGSNSIKKPDVFHQHPSRPTSVAPSNPSFVNSAYPSQPKSKPPSKKASISIDQIHEIQQRMRSSALVDSVVSMYDSDEEDREEGYGSIDQVSTQFRHPWEYLRDKSLR</sequence>
<evidence type="ECO:0000256" key="1">
    <source>
        <dbReference type="SAM" id="MobiDB-lite"/>
    </source>
</evidence>
<accession>A0A1Y2CFE0</accession>
<dbReference type="Proteomes" id="UP000193642">
    <property type="component" value="Unassembled WGS sequence"/>
</dbReference>
<protein>
    <submittedName>
        <fullName evidence="3">Uncharacterized protein</fullName>
    </submittedName>
</protein>
<feature type="transmembrane region" description="Helical" evidence="2">
    <location>
        <begin position="92"/>
        <end position="114"/>
    </location>
</feature>
<feature type="compositionally biased region" description="Low complexity" evidence="1">
    <location>
        <begin position="132"/>
        <end position="155"/>
    </location>
</feature>
<evidence type="ECO:0000313" key="3">
    <source>
        <dbReference type="EMBL" id="ORY45749.1"/>
    </source>
</evidence>